<evidence type="ECO:0000256" key="5">
    <source>
        <dbReference type="ARBA" id="ARBA00023163"/>
    </source>
</evidence>
<dbReference type="GO" id="GO:0003700">
    <property type="term" value="F:DNA-binding transcription factor activity"/>
    <property type="evidence" value="ECO:0007669"/>
    <property type="project" value="InterPro"/>
</dbReference>
<dbReference type="PANTHER" id="PTHR31221">
    <property type="entry name" value="WRKY TRANSCRIPTION FACTOR PROTEIN 1-RELATED"/>
    <property type="match status" value="1"/>
</dbReference>
<feature type="compositionally biased region" description="Polar residues" evidence="7">
    <location>
        <begin position="258"/>
        <end position="271"/>
    </location>
</feature>
<evidence type="ECO:0000256" key="1">
    <source>
        <dbReference type="ARBA" id="ARBA00004123"/>
    </source>
</evidence>
<keyword evidence="3" id="KW-0805">Transcription regulation</keyword>
<organism evidence="9 10">
    <name type="scientific">Phaseolus angularis</name>
    <name type="common">Azuki bean</name>
    <name type="synonym">Vigna angularis</name>
    <dbReference type="NCBI Taxonomy" id="3914"/>
    <lineage>
        <taxon>Eukaryota</taxon>
        <taxon>Viridiplantae</taxon>
        <taxon>Streptophyta</taxon>
        <taxon>Embryophyta</taxon>
        <taxon>Tracheophyta</taxon>
        <taxon>Spermatophyta</taxon>
        <taxon>Magnoliopsida</taxon>
        <taxon>eudicotyledons</taxon>
        <taxon>Gunneridae</taxon>
        <taxon>Pentapetalae</taxon>
        <taxon>rosids</taxon>
        <taxon>fabids</taxon>
        <taxon>Fabales</taxon>
        <taxon>Fabaceae</taxon>
        <taxon>Papilionoideae</taxon>
        <taxon>50 kb inversion clade</taxon>
        <taxon>NPAAA clade</taxon>
        <taxon>indigoferoid/millettioid clade</taxon>
        <taxon>Phaseoleae</taxon>
        <taxon>Vigna</taxon>
    </lineage>
</organism>
<feature type="compositionally biased region" description="Polar residues" evidence="7">
    <location>
        <begin position="103"/>
        <end position="112"/>
    </location>
</feature>
<evidence type="ECO:0000313" key="10">
    <source>
        <dbReference type="Proteomes" id="UP000743370"/>
    </source>
</evidence>
<feature type="compositionally biased region" description="Low complexity" evidence="7">
    <location>
        <begin position="12"/>
        <end position="25"/>
    </location>
</feature>
<protein>
    <submittedName>
        <fullName evidence="9">WRKY transcription factor 32 WRKY DNA-binding protein</fullName>
    </submittedName>
</protein>
<keyword evidence="6" id="KW-0539">Nucleus</keyword>
<dbReference type="SUPFAM" id="SSF118290">
    <property type="entry name" value="WRKY DNA-binding domain"/>
    <property type="match status" value="2"/>
</dbReference>
<feature type="compositionally biased region" description="Low complexity" evidence="7">
    <location>
        <begin position="36"/>
        <end position="51"/>
    </location>
</feature>
<dbReference type="GO" id="GO:0043565">
    <property type="term" value="F:sequence-specific DNA binding"/>
    <property type="evidence" value="ECO:0007669"/>
    <property type="project" value="InterPro"/>
</dbReference>
<evidence type="ECO:0000256" key="6">
    <source>
        <dbReference type="ARBA" id="ARBA00023242"/>
    </source>
</evidence>
<dbReference type="InterPro" id="IPR003657">
    <property type="entry name" value="WRKY_dom"/>
</dbReference>
<evidence type="ECO:0000256" key="3">
    <source>
        <dbReference type="ARBA" id="ARBA00023015"/>
    </source>
</evidence>
<evidence type="ECO:0000256" key="4">
    <source>
        <dbReference type="ARBA" id="ARBA00023125"/>
    </source>
</evidence>
<comment type="caution">
    <text evidence="9">The sequence shown here is derived from an EMBL/GenBank/DDBJ whole genome shotgun (WGS) entry which is preliminary data.</text>
</comment>
<dbReference type="Proteomes" id="UP000743370">
    <property type="component" value="Unassembled WGS sequence"/>
</dbReference>
<feature type="region of interest" description="Disordered" evidence="7">
    <location>
        <begin position="1"/>
        <end position="61"/>
    </location>
</feature>
<gene>
    <name evidence="9" type="ORF">HKW66_Vig0085330</name>
</gene>
<dbReference type="SMART" id="SM00774">
    <property type="entry name" value="WRKY"/>
    <property type="match status" value="2"/>
</dbReference>
<dbReference type="GO" id="GO:0005634">
    <property type="term" value="C:nucleus"/>
    <property type="evidence" value="ECO:0007669"/>
    <property type="project" value="UniProtKB-SubCell"/>
</dbReference>
<sequence>MEEEEPMQQPLTDSSLTTHSSTSTASDEEQPHSETLSLHSSSHMQRSSTASKLGQDESKSPYKGILDVVYEPLLLLLVLMSAEDIAQHSDEETIVKETVEAPQKQTESQLQMSVCSTSSSKLSPTSVSMYLSSAPSSSVPQQRPSPKAVKVQKMDKGTPSGDTTLSSVSVSRTSASDGYNWRKYGQKQVKSPTGSRSYYRCTHSNCCAKKIKFCDHSGYVIEIVYKSQHSHDPPHIVDSTKESKFLPYSEPKIKCSIPKQSSRVQIDSDPSSPRKPLYESPCSANKNQENSSHDENDKVLLKKEHVNDPEPKRRQVAYELIFFHRKFLRNLLFFLYMWLDVMSNALVLNMITRLNKGDLTCLDSAIKPGKKPKFVVHAAEDMGISSDGYRWRKYGQKLVKGNPHFRNYYRCTSAGCPVRKHIETAVDNAKTVIITYKGVHDHDMPVAKKRQGPPRASLVAAAAPASMKNLHFKKGGLVQNEETSSAQCSEDTEDEALDLGGEKAIESARTLLSIGFEI</sequence>
<dbReference type="FunFam" id="2.20.25.80:FF:000006">
    <property type="entry name" value="WRKY transcription factor"/>
    <property type="match status" value="1"/>
</dbReference>
<accession>A0A8T0KH21</accession>
<evidence type="ECO:0000256" key="7">
    <source>
        <dbReference type="SAM" id="MobiDB-lite"/>
    </source>
</evidence>
<keyword evidence="4 9" id="KW-0238">DNA-binding</keyword>
<proteinExistence type="predicted"/>
<dbReference type="PROSITE" id="PS50811">
    <property type="entry name" value="WRKY"/>
    <property type="match status" value="2"/>
</dbReference>
<dbReference type="AlphaFoldDB" id="A0A8T0KH21"/>
<dbReference type="InterPro" id="IPR036576">
    <property type="entry name" value="WRKY_dom_sf"/>
</dbReference>
<dbReference type="Pfam" id="PF03106">
    <property type="entry name" value="WRKY"/>
    <property type="match status" value="2"/>
</dbReference>
<feature type="region of interest" description="Disordered" evidence="7">
    <location>
        <begin position="257"/>
        <end position="297"/>
    </location>
</feature>
<dbReference type="InterPro" id="IPR044810">
    <property type="entry name" value="WRKY_plant"/>
</dbReference>
<feature type="domain" description="WRKY" evidence="8">
    <location>
        <begin position="380"/>
        <end position="445"/>
    </location>
</feature>
<dbReference type="EMBL" id="JABFOF010000004">
    <property type="protein sequence ID" value="KAG2398986.1"/>
    <property type="molecule type" value="Genomic_DNA"/>
</dbReference>
<keyword evidence="2" id="KW-0677">Repeat</keyword>
<evidence type="ECO:0000259" key="8">
    <source>
        <dbReference type="PROSITE" id="PS50811"/>
    </source>
</evidence>
<dbReference type="Gene3D" id="2.20.25.80">
    <property type="entry name" value="WRKY domain"/>
    <property type="match status" value="2"/>
</dbReference>
<comment type="subcellular location">
    <subcellularLocation>
        <location evidence="1">Nucleus</location>
    </subcellularLocation>
</comment>
<feature type="domain" description="WRKY" evidence="8">
    <location>
        <begin position="176"/>
        <end position="234"/>
    </location>
</feature>
<evidence type="ECO:0000313" key="9">
    <source>
        <dbReference type="EMBL" id="KAG2398986.1"/>
    </source>
</evidence>
<dbReference type="PANTHER" id="PTHR31221:SF150">
    <property type="entry name" value="WRKY TRANSCRIPTION FACTOR 32-RELATED"/>
    <property type="match status" value="1"/>
</dbReference>
<feature type="region of interest" description="Disordered" evidence="7">
    <location>
        <begin position="100"/>
        <end position="169"/>
    </location>
</feature>
<feature type="compositionally biased region" description="Low complexity" evidence="7">
    <location>
        <begin position="113"/>
        <end position="146"/>
    </location>
</feature>
<reference evidence="9 10" key="1">
    <citation type="submission" date="2020-05" db="EMBL/GenBank/DDBJ databases">
        <title>Vigna angularis (adzuki bean) Var. LongXiaoDou No. 4 denovo assembly.</title>
        <authorList>
            <person name="Xiang H."/>
        </authorList>
    </citation>
    <scope>NUCLEOTIDE SEQUENCE [LARGE SCALE GENOMIC DNA]</scope>
    <source>
        <tissue evidence="9">Leaf</tissue>
    </source>
</reference>
<keyword evidence="5" id="KW-0804">Transcription</keyword>
<evidence type="ECO:0000256" key="2">
    <source>
        <dbReference type="ARBA" id="ARBA00022737"/>
    </source>
</evidence>
<name>A0A8T0KH21_PHAAN</name>